<dbReference type="InterPro" id="IPR010559">
    <property type="entry name" value="Sig_transdc_His_kin_internal"/>
</dbReference>
<dbReference type="InterPro" id="IPR050640">
    <property type="entry name" value="Bact_2-comp_sensor_kinase"/>
</dbReference>
<organism evidence="3 4">
    <name type="scientific">Aureibaculum algae</name>
    <dbReference type="NCBI Taxonomy" id="2584122"/>
    <lineage>
        <taxon>Bacteria</taxon>
        <taxon>Pseudomonadati</taxon>
        <taxon>Bacteroidota</taxon>
        <taxon>Flavobacteriia</taxon>
        <taxon>Flavobacteriales</taxon>
        <taxon>Flavobacteriaceae</taxon>
        <taxon>Aureibaculum</taxon>
    </lineage>
</organism>
<sequence length="348" mass="41120">MIKNHKYINVIIIHVLAWMLMFAIGIIQLYYKLEYIPTNVYIFWLVLVLIFYINYFILVPKLLLKHKILFYVIIVLIIATTVYVMGHEFRPDTMLNQFRPNLLLNRLEGERKAPPFFVKYSKLITVLLFFAISTSLRLALEWYKNEKQKVLMQSEKVNTELSFLKAQLNPHFLFNSLNSIYALANKKSDDTSEAIITLSELMRYMIYETDRALVPLEDELNYIKNYISLQTLRIKDSIGVRFNMHGSLDHKIEPLLLISFIENAFKYGTDFTGKTDIRIKMTVEDEHLIFEVINHISSLRKKNEHNSGVGLHNIKNRLNLLYPNNHELIITDENDHFRVFLTLKLKRK</sequence>
<dbReference type="SUPFAM" id="SSF55874">
    <property type="entry name" value="ATPase domain of HSP90 chaperone/DNA topoisomerase II/histidine kinase"/>
    <property type="match status" value="1"/>
</dbReference>
<keyword evidence="3" id="KW-0418">Kinase</keyword>
<dbReference type="PANTHER" id="PTHR34220:SF7">
    <property type="entry name" value="SENSOR HISTIDINE KINASE YPDA"/>
    <property type="match status" value="1"/>
</dbReference>
<dbReference type="AlphaFoldDB" id="A0A5B7TVA6"/>
<dbReference type="KEGG" id="fbe:FF125_12530"/>
<dbReference type="Proteomes" id="UP000306229">
    <property type="component" value="Chromosome"/>
</dbReference>
<dbReference type="InterPro" id="IPR036890">
    <property type="entry name" value="HATPase_C_sf"/>
</dbReference>
<feature type="transmembrane region" description="Helical" evidence="1">
    <location>
        <begin position="120"/>
        <end position="140"/>
    </location>
</feature>
<feature type="domain" description="Signal transduction histidine kinase internal region" evidence="2">
    <location>
        <begin position="160"/>
        <end position="237"/>
    </location>
</feature>
<evidence type="ECO:0000256" key="1">
    <source>
        <dbReference type="SAM" id="Phobius"/>
    </source>
</evidence>
<proteinExistence type="predicted"/>
<accession>A0A5B7TVA6</accession>
<dbReference type="GO" id="GO:0016020">
    <property type="term" value="C:membrane"/>
    <property type="evidence" value="ECO:0007669"/>
    <property type="project" value="InterPro"/>
</dbReference>
<reference evidence="3 4" key="1">
    <citation type="submission" date="2019-05" db="EMBL/GenBank/DDBJ databases">
        <title>Algicella ahnfeltiae gen. nov., sp. nov., a novel marine bacterium of the family Flavobacteriaceae isolated from a red alga.</title>
        <authorList>
            <person name="Nedashkovskaya O.I."/>
            <person name="Kukhlevskiy A.D."/>
            <person name="Kim S.-G."/>
            <person name="Zhukova N.V."/>
            <person name="Mikhailov V.V."/>
        </authorList>
    </citation>
    <scope>NUCLEOTIDE SEQUENCE [LARGE SCALE GENOMIC DNA]</scope>
    <source>
        <strain evidence="3 4">10Alg115</strain>
    </source>
</reference>
<name>A0A5B7TVA6_9FLAO</name>
<keyword evidence="4" id="KW-1185">Reference proteome</keyword>
<dbReference type="GO" id="GO:0000155">
    <property type="term" value="F:phosphorelay sensor kinase activity"/>
    <property type="evidence" value="ECO:0007669"/>
    <property type="project" value="InterPro"/>
</dbReference>
<keyword evidence="1" id="KW-0812">Transmembrane</keyword>
<dbReference type="PANTHER" id="PTHR34220">
    <property type="entry name" value="SENSOR HISTIDINE KINASE YPDA"/>
    <property type="match status" value="1"/>
</dbReference>
<gene>
    <name evidence="3" type="ORF">FF125_12530</name>
</gene>
<dbReference type="OrthoDB" id="9809908at2"/>
<keyword evidence="1" id="KW-1133">Transmembrane helix</keyword>
<keyword evidence="1" id="KW-0472">Membrane</keyword>
<feature type="transmembrane region" description="Helical" evidence="1">
    <location>
        <begin position="41"/>
        <end position="59"/>
    </location>
</feature>
<feature type="transmembrane region" description="Helical" evidence="1">
    <location>
        <begin position="7"/>
        <end position="29"/>
    </location>
</feature>
<keyword evidence="3" id="KW-0808">Transferase</keyword>
<evidence type="ECO:0000259" key="2">
    <source>
        <dbReference type="Pfam" id="PF06580"/>
    </source>
</evidence>
<dbReference type="EMBL" id="CP040749">
    <property type="protein sequence ID" value="QCX39221.1"/>
    <property type="molecule type" value="Genomic_DNA"/>
</dbReference>
<dbReference type="Gene3D" id="3.30.565.10">
    <property type="entry name" value="Histidine kinase-like ATPase, C-terminal domain"/>
    <property type="match status" value="1"/>
</dbReference>
<dbReference type="Pfam" id="PF06580">
    <property type="entry name" value="His_kinase"/>
    <property type="match status" value="1"/>
</dbReference>
<feature type="transmembrane region" description="Helical" evidence="1">
    <location>
        <begin position="68"/>
        <end position="86"/>
    </location>
</feature>
<protein>
    <submittedName>
        <fullName evidence="3">Sensor histidine kinase</fullName>
    </submittedName>
</protein>
<evidence type="ECO:0000313" key="4">
    <source>
        <dbReference type="Proteomes" id="UP000306229"/>
    </source>
</evidence>
<evidence type="ECO:0000313" key="3">
    <source>
        <dbReference type="EMBL" id="QCX39221.1"/>
    </source>
</evidence>